<dbReference type="GO" id="GO:0006313">
    <property type="term" value="P:DNA transposition"/>
    <property type="evidence" value="ECO:0007669"/>
    <property type="project" value="InterPro"/>
</dbReference>
<dbReference type="AlphaFoldDB" id="A0A1I4M5S2"/>
<proteinExistence type="predicted"/>
<dbReference type="GO" id="GO:0003677">
    <property type="term" value="F:DNA binding"/>
    <property type="evidence" value="ECO:0007669"/>
    <property type="project" value="InterPro"/>
</dbReference>
<dbReference type="InterPro" id="IPR002559">
    <property type="entry name" value="Transposase_11"/>
</dbReference>
<dbReference type="OrthoDB" id="7993226at2"/>
<sequence>MVRQAHHEGVALVDAEGHVLAVAVVPADVQDRDTLSVLDDGKEQWPSLFLAILDGAFTAERCREWCHIPGMRHRVVEKEPDQTSVVVLERRRVVERTFGWLGRWGGLLRERAGRLDVTTGRLACLASLMAARAFNNPARDQGLKQALRQPSVPYQRPRRERLTYTANFRANRSAPMRVWMVCATNSASRPTAPKRPEPQVFSQGRPMK</sequence>
<dbReference type="PANTHER" id="PTHR30007">
    <property type="entry name" value="PHP DOMAIN PROTEIN"/>
    <property type="match status" value="1"/>
</dbReference>
<evidence type="ECO:0000256" key="1">
    <source>
        <dbReference type="SAM" id="MobiDB-lite"/>
    </source>
</evidence>
<dbReference type="EMBL" id="FOTK01000015">
    <property type="protein sequence ID" value="SFL98559.1"/>
    <property type="molecule type" value="Genomic_DNA"/>
</dbReference>
<dbReference type="STRING" id="582667.SAMN05192568_1015120"/>
<dbReference type="GO" id="GO:0004803">
    <property type="term" value="F:transposase activity"/>
    <property type="evidence" value="ECO:0007669"/>
    <property type="project" value="InterPro"/>
</dbReference>
<accession>A0A1I4M5S2</accession>
<keyword evidence="4" id="KW-1185">Reference proteome</keyword>
<dbReference type="Proteomes" id="UP000199048">
    <property type="component" value="Unassembled WGS sequence"/>
</dbReference>
<name>A0A1I4M5S2_9HYPH</name>
<dbReference type="PANTHER" id="PTHR30007:SF0">
    <property type="entry name" value="TRANSPOSASE"/>
    <property type="match status" value="1"/>
</dbReference>
<evidence type="ECO:0000313" key="4">
    <source>
        <dbReference type="Proteomes" id="UP000199048"/>
    </source>
</evidence>
<feature type="region of interest" description="Disordered" evidence="1">
    <location>
        <begin position="187"/>
        <end position="208"/>
    </location>
</feature>
<evidence type="ECO:0000313" key="3">
    <source>
        <dbReference type="EMBL" id="SFL98559.1"/>
    </source>
</evidence>
<protein>
    <submittedName>
        <fullName evidence="3">Transposase DDE domain-containing protein</fullName>
    </submittedName>
</protein>
<feature type="domain" description="Transposase IS4-like" evidence="2">
    <location>
        <begin position="10"/>
        <end position="123"/>
    </location>
</feature>
<evidence type="ECO:0000259" key="2">
    <source>
        <dbReference type="Pfam" id="PF01609"/>
    </source>
</evidence>
<reference evidence="4" key="1">
    <citation type="submission" date="2016-10" db="EMBL/GenBank/DDBJ databases">
        <authorList>
            <person name="Varghese N."/>
            <person name="Submissions S."/>
        </authorList>
    </citation>
    <scope>NUCLEOTIDE SEQUENCE [LARGE SCALE GENOMIC DNA]</scope>
    <source>
        <strain evidence="4">BL36</strain>
    </source>
</reference>
<organism evidence="3 4">
    <name type="scientific">Methylobacterium pseudosasicola</name>
    <dbReference type="NCBI Taxonomy" id="582667"/>
    <lineage>
        <taxon>Bacteria</taxon>
        <taxon>Pseudomonadati</taxon>
        <taxon>Pseudomonadota</taxon>
        <taxon>Alphaproteobacteria</taxon>
        <taxon>Hyphomicrobiales</taxon>
        <taxon>Methylobacteriaceae</taxon>
        <taxon>Methylobacterium</taxon>
    </lineage>
</organism>
<gene>
    <name evidence="3" type="ORF">SAMN05192568_1015120</name>
</gene>
<dbReference type="Pfam" id="PF01609">
    <property type="entry name" value="DDE_Tnp_1"/>
    <property type="match status" value="1"/>
</dbReference>